<dbReference type="EMBL" id="JAFLWI010000008">
    <property type="protein sequence ID" value="MBO0481957.1"/>
    <property type="molecule type" value="Genomic_DNA"/>
</dbReference>
<protein>
    <submittedName>
        <fullName evidence="2">Alpha/beta hydrolase</fullName>
    </submittedName>
</protein>
<accession>A0ABS3HZR7</accession>
<keyword evidence="3" id="KW-1185">Reference proteome</keyword>
<reference evidence="2 3" key="1">
    <citation type="submission" date="2021-03" db="EMBL/GenBank/DDBJ databases">
        <title>Enterococcal diversity collection.</title>
        <authorList>
            <person name="Gilmore M.S."/>
            <person name="Schwartzman J."/>
            <person name="Van Tyne D."/>
            <person name="Martin M."/>
            <person name="Earl A.M."/>
            <person name="Manson A.L."/>
            <person name="Straub T."/>
            <person name="Salamzade R."/>
            <person name="Saavedra J."/>
            <person name="Lebreton F."/>
            <person name="Prichula J."/>
            <person name="Schaufler K."/>
            <person name="Gaca A."/>
            <person name="Sgardioli B."/>
            <person name="Wagenaar J."/>
            <person name="Strong T."/>
        </authorList>
    </citation>
    <scope>NUCLEOTIDE SEQUENCE [LARGE SCALE GENOMIC DNA]</scope>
    <source>
        <strain evidence="2 3">MSG2901</strain>
    </source>
</reference>
<dbReference type="Gene3D" id="3.40.50.1820">
    <property type="entry name" value="alpha/beta hydrolase"/>
    <property type="match status" value="1"/>
</dbReference>
<dbReference type="Proteomes" id="UP000664832">
    <property type="component" value="Unassembled WGS sequence"/>
</dbReference>
<organism evidence="2 3">
    <name type="scientific">Candidatus Enterococcus courvalinii</name>
    <dbReference type="NCBI Taxonomy" id="2815329"/>
    <lineage>
        <taxon>Bacteria</taxon>
        <taxon>Bacillati</taxon>
        <taxon>Bacillota</taxon>
        <taxon>Bacilli</taxon>
        <taxon>Lactobacillales</taxon>
        <taxon>Enterococcaceae</taxon>
        <taxon>Enterococcus</taxon>
    </lineage>
</organism>
<feature type="domain" description="Phospholipase/carboxylesterase/thioesterase" evidence="1">
    <location>
        <begin position="4"/>
        <end position="197"/>
    </location>
</feature>
<evidence type="ECO:0000259" key="1">
    <source>
        <dbReference type="Pfam" id="PF02230"/>
    </source>
</evidence>
<comment type="caution">
    <text evidence="2">The sequence shown here is derived from an EMBL/GenBank/DDBJ whole genome shotgun (WGS) entry which is preliminary data.</text>
</comment>
<dbReference type="InterPro" id="IPR029058">
    <property type="entry name" value="AB_hydrolase_fold"/>
</dbReference>
<keyword evidence="2" id="KW-0378">Hydrolase</keyword>
<evidence type="ECO:0000313" key="3">
    <source>
        <dbReference type="Proteomes" id="UP000664832"/>
    </source>
</evidence>
<dbReference type="RefSeq" id="WP_206898723.1">
    <property type="nucleotide sequence ID" value="NZ_JAFLWI010000008.1"/>
</dbReference>
<dbReference type="Pfam" id="PF02230">
    <property type="entry name" value="Abhydrolase_2"/>
    <property type="match status" value="1"/>
</dbReference>
<evidence type="ECO:0000313" key="2">
    <source>
        <dbReference type="EMBL" id="MBO0481957.1"/>
    </source>
</evidence>
<gene>
    <name evidence="2" type="ORF">JZO71_06480</name>
</gene>
<proteinExistence type="predicted"/>
<dbReference type="GO" id="GO:0016787">
    <property type="term" value="F:hydrolase activity"/>
    <property type="evidence" value="ECO:0007669"/>
    <property type="project" value="UniProtKB-KW"/>
</dbReference>
<dbReference type="SUPFAM" id="SSF53474">
    <property type="entry name" value="alpha/beta-Hydrolases"/>
    <property type="match status" value="1"/>
</dbReference>
<dbReference type="InterPro" id="IPR003140">
    <property type="entry name" value="PLipase/COase/thioEstase"/>
</dbReference>
<sequence>MDYIFEQGTKNAAKFILLHGTGGDEHSLLELARFIDPDSTILSFRGNIQENGMNRFFKRHALNQFDLNSLEKETDNLLKQIKEISTEKKIPLENWILLGYSNGANIAAHLLLEREHGLSKGIFFHPMSLGVNNHSIDGKKQKVWLSYGQQDPIVSKESFNELVNEFERSGSIFSVYSSNQGHELRMAELESAKTWLNNL</sequence>
<name>A0ABS3HZR7_9ENTE</name>